<keyword evidence="3" id="KW-1185">Reference proteome</keyword>
<protein>
    <submittedName>
        <fullName evidence="2">Uncharacterized protein</fullName>
    </submittedName>
</protein>
<gene>
    <name evidence="2" type="ORF">TQ39_14580</name>
</gene>
<organism evidence="2 3">
    <name type="scientific">Ruthenibacterium lactatiformans</name>
    <dbReference type="NCBI Taxonomy" id="1550024"/>
    <lineage>
        <taxon>Bacteria</taxon>
        <taxon>Bacillati</taxon>
        <taxon>Bacillota</taxon>
        <taxon>Clostridia</taxon>
        <taxon>Eubacteriales</taxon>
        <taxon>Oscillospiraceae</taxon>
        <taxon>Ruthenibacterium</taxon>
    </lineage>
</organism>
<keyword evidence="1" id="KW-1133">Transmembrane helix</keyword>
<keyword evidence="1" id="KW-0472">Membrane</keyword>
<feature type="transmembrane region" description="Helical" evidence="1">
    <location>
        <begin position="37"/>
        <end position="62"/>
    </location>
</feature>
<accession>A0A0D8IWC5</accession>
<evidence type="ECO:0000313" key="2">
    <source>
        <dbReference type="EMBL" id="KJF39015.1"/>
    </source>
</evidence>
<sequence>MYISYKQSKLSILRSFRLLVGLFDDFLNSALCVQHNFFAVLIDCAMTLSAVILSSTIPILLYELREKF</sequence>
<comment type="caution">
    <text evidence="2">The sequence shown here is derived from an EMBL/GenBank/DDBJ whole genome shotgun (WGS) entry which is preliminary data.</text>
</comment>
<name>A0A0D8IWC5_9FIRM</name>
<reference evidence="2" key="1">
    <citation type="submission" date="2015-02" db="EMBL/GenBank/DDBJ databases">
        <title>A novel member of the family Ruminococcaceae isolated from human feces.</title>
        <authorList>
            <person name="Shkoporov A.N."/>
            <person name="Chaplin A.V."/>
            <person name="Motuzova O.V."/>
            <person name="Kafarskaia L.I."/>
            <person name="Khokhlova E.V."/>
            <person name="Efimov B.A."/>
        </authorList>
    </citation>
    <scope>NUCLEOTIDE SEQUENCE [LARGE SCALE GENOMIC DNA]</scope>
    <source>
        <strain evidence="2">585-1</strain>
    </source>
</reference>
<proteinExistence type="predicted"/>
<dbReference type="EMBL" id="JXXK01000025">
    <property type="protein sequence ID" value="KJF39015.1"/>
    <property type="molecule type" value="Genomic_DNA"/>
</dbReference>
<evidence type="ECO:0000313" key="3">
    <source>
        <dbReference type="Proteomes" id="UP000032483"/>
    </source>
</evidence>
<dbReference type="AlphaFoldDB" id="A0A0D8IWC5"/>
<keyword evidence="1" id="KW-0812">Transmembrane</keyword>
<dbReference type="Proteomes" id="UP000032483">
    <property type="component" value="Unassembled WGS sequence"/>
</dbReference>
<evidence type="ECO:0000256" key="1">
    <source>
        <dbReference type="SAM" id="Phobius"/>
    </source>
</evidence>